<feature type="signal peptide" evidence="3">
    <location>
        <begin position="1"/>
        <end position="31"/>
    </location>
</feature>
<dbReference type="PANTHER" id="PTHR43037">
    <property type="entry name" value="UNNAMED PRODUCT-RELATED"/>
    <property type="match status" value="1"/>
</dbReference>
<dbReference type="SUPFAM" id="SSF53474">
    <property type="entry name" value="alpha/beta-Hydrolases"/>
    <property type="match status" value="1"/>
</dbReference>
<dbReference type="AlphaFoldDB" id="A0A8J2YSD0"/>
<dbReference type="EMBL" id="BMJQ01000004">
    <property type="protein sequence ID" value="GGF13102.1"/>
    <property type="molecule type" value="Genomic_DNA"/>
</dbReference>
<evidence type="ECO:0000313" key="5">
    <source>
        <dbReference type="Proteomes" id="UP000646365"/>
    </source>
</evidence>
<dbReference type="Pfam" id="PF10503">
    <property type="entry name" value="Esterase_PHB"/>
    <property type="match status" value="1"/>
</dbReference>
<proteinExistence type="predicted"/>
<dbReference type="Gene3D" id="3.40.50.1820">
    <property type="entry name" value="alpha/beta hydrolase"/>
    <property type="match status" value="1"/>
</dbReference>
<keyword evidence="1 3" id="KW-0732">Signal</keyword>
<evidence type="ECO:0000256" key="3">
    <source>
        <dbReference type="SAM" id="SignalP"/>
    </source>
</evidence>
<protein>
    <recommendedName>
        <fullName evidence="6">Polyhydroxybutyrate depolymerase</fullName>
    </recommendedName>
</protein>
<keyword evidence="5" id="KW-1185">Reference proteome</keyword>
<evidence type="ECO:0000256" key="2">
    <source>
        <dbReference type="ARBA" id="ARBA00022801"/>
    </source>
</evidence>
<evidence type="ECO:0000313" key="4">
    <source>
        <dbReference type="EMBL" id="GGF13102.1"/>
    </source>
</evidence>
<dbReference type="InterPro" id="IPR050955">
    <property type="entry name" value="Plant_Biomass_Hydrol_Est"/>
</dbReference>
<sequence length="325" mass="34531">MTLGRVLARGRLLAFAGLLLIGCFGTGRAQAHPADDGDPWVTLTVNGLDRHYLLHVPPTRVLASAAEGRPLPLVIVLHGAAGDARSTADMTGFSPLADQAGFIAVYPEGTSIGVEPPRQTWNAGFCCGAAVRNHVDDVAFLAALIDHLAADQPVDRQRIYLTGLSNGAMLAYRFAAEHPETVAAIAPVAGTIGGTAGTGQPPITIERPHRPVPVLIIHGMMDGYVLYRGGVSPNLGIPGRFNVSVDDAVRFWAAADGCARPPRSGATADGRVLFLDYARCRGRAEVRLVALAQGPHEWPVAIERPDGGTEPTAALIWRFFRQHLR</sequence>
<dbReference type="PROSITE" id="PS51257">
    <property type="entry name" value="PROKAR_LIPOPROTEIN"/>
    <property type="match status" value="1"/>
</dbReference>
<feature type="chain" id="PRO_5035301450" description="Polyhydroxybutyrate depolymerase" evidence="3">
    <location>
        <begin position="32"/>
        <end position="325"/>
    </location>
</feature>
<accession>A0A8J2YSD0</accession>
<keyword evidence="2" id="KW-0378">Hydrolase</keyword>
<evidence type="ECO:0000256" key="1">
    <source>
        <dbReference type="ARBA" id="ARBA00022729"/>
    </source>
</evidence>
<organism evidence="4 5">
    <name type="scientific">Aliidongia dinghuensis</name>
    <dbReference type="NCBI Taxonomy" id="1867774"/>
    <lineage>
        <taxon>Bacteria</taxon>
        <taxon>Pseudomonadati</taxon>
        <taxon>Pseudomonadota</taxon>
        <taxon>Alphaproteobacteria</taxon>
        <taxon>Rhodospirillales</taxon>
        <taxon>Dongiaceae</taxon>
        <taxon>Aliidongia</taxon>
    </lineage>
</organism>
<comment type="caution">
    <text evidence="4">The sequence shown here is derived from an EMBL/GenBank/DDBJ whole genome shotgun (WGS) entry which is preliminary data.</text>
</comment>
<evidence type="ECO:0008006" key="6">
    <source>
        <dbReference type="Google" id="ProtNLM"/>
    </source>
</evidence>
<reference evidence="4" key="2">
    <citation type="submission" date="2020-09" db="EMBL/GenBank/DDBJ databases">
        <authorList>
            <person name="Sun Q."/>
            <person name="Zhou Y."/>
        </authorList>
    </citation>
    <scope>NUCLEOTIDE SEQUENCE</scope>
    <source>
        <strain evidence="4">CGMCC 1.15725</strain>
    </source>
</reference>
<reference evidence="4" key="1">
    <citation type="journal article" date="2014" name="Int. J. Syst. Evol. Microbiol.">
        <title>Complete genome sequence of Corynebacterium casei LMG S-19264T (=DSM 44701T), isolated from a smear-ripened cheese.</title>
        <authorList>
            <consortium name="US DOE Joint Genome Institute (JGI-PGF)"/>
            <person name="Walter F."/>
            <person name="Albersmeier A."/>
            <person name="Kalinowski J."/>
            <person name="Ruckert C."/>
        </authorList>
    </citation>
    <scope>NUCLEOTIDE SEQUENCE</scope>
    <source>
        <strain evidence="4">CGMCC 1.15725</strain>
    </source>
</reference>
<dbReference type="GO" id="GO:0005576">
    <property type="term" value="C:extracellular region"/>
    <property type="evidence" value="ECO:0007669"/>
    <property type="project" value="InterPro"/>
</dbReference>
<gene>
    <name evidence="4" type="primary">lpqP</name>
    <name evidence="4" type="ORF">GCM10011611_18500</name>
</gene>
<dbReference type="GO" id="GO:0016787">
    <property type="term" value="F:hydrolase activity"/>
    <property type="evidence" value="ECO:0007669"/>
    <property type="project" value="UniProtKB-KW"/>
</dbReference>
<dbReference type="InterPro" id="IPR029058">
    <property type="entry name" value="AB_hydrolase_fold"/>
</dbReference>
<dbReference type="PANTHER" id="PTHR43037:SF5">
    <property type="entry name" value="FERULOYL ESTERASE"/>
    <property type="match status" value="1"/>
</dbReference>
<dbReference type="InterPro" id="IPR010126">
    <property type="entry name" value="Esterase_phb"/>
</dbReference>
<dbReference type="RefSeq" id="WP_189044877.1">
    <property type="nucleotide sequence ID" value="NZ_BMJQ01000004.1"/>
</dbReference>
<name>A0A8J2YSD0_9PROT</name>
<dbReference type="Proteomes" id="UP000646365">
    <property type="component" value="Unassembled WGS sequence"/>
</dbReference>